<proteinExistence type="predicted"/>
<feature type="compositionally biased region" description="Low complexity" evidence="5">
    <location>
        <begin position="308"/>
        <end position="323"/>
    </location>
</feature>
<dbReference type="GO" id="GO:0005634">
    <property type="term" value="C:nucleus"/>
    <property type="evidence" value="ECO:0007669"/>
    <property type="project" value="UniProtKB-SubCell"/>
</dbReference>
<organism evidence="7 8">
    <name type="scientific">Austropuccinia psidii MF-1</name>
    <dbReference type="NCBI Taxonomy" id="1389203"/>
    <lineage>
        <taxon>Eukaryota</taxon>
        <taxon>Fungi</taxon>
        <taxon>Dikarya</taxon>
        <taxon>Basidiomycota</taxon>
        <taxon>Pucciniomycotina</taxon>
        <taxon>Pucciniomycetes</taxon>
        <taxon>Pucciniales</taxon>
        <taxon>Sphaerophragmiaceae</taxon>
        <taxon>Austropuccinia</taxon>
    </lineage>
</organism>
<evidence type="ECO:0000256" key="2">
    <source>
        <dbReference type="ARBA" id="ARBA00022763"/>
    </source>
</evidence>
<keyword evidence="8" id="KW-1185">Reference proteome</keyword>
<gene>
    <name evidence="7" type="ORF">O181_056221</name>
</gene>
<keyword evidence="4" id="KW-0539">Nucleus</keyword>
<evidence type="ECO:0000313" key="8">
    <source>
        <dbReference type="Proteomes" id="UP000765509"/>
    </source>
</evidence>
<evidence type="ECO:0000256" key="4">
    <source>
        <dbReference type="ARBA" id="ARBA00023242"/>
    </source>
</evidence>
<dbReference type="EMBL" id="AVOT02025316">
    <property type="protein sequence ID" value="MBW0516506.1"/>
    <property type="molecule type" value="Genomic_DNA"/>
</dbReference>
<feature type="region of interest" description="Disordered" evidence="5">
    <location>
        <begin position="574"/>
        <end position="609"/>
    </location>
</feature>
<comment type="subcellular location">
    <subcellularLocation>
        <location evidence="1">Nucleus</location>
    </subcellularLocation>
</comment>
<evidence type="ECO:0000259" key="6">
    <source>
        <dbReference type="Pfam" id="PF12253"/>
    </source>
</evidence>
<feature type="region of interest" description="Disordered" evidence="5">
    <location>
        <begin position="375"/>
        <end position="411"/>
    </location>
</feature>
<dbReference type="AlphaFoldDB" id="A0A9Q3HSR2"/>
<dbReference type="GO" id="GO:0033186">
    <property type="term" value="C:CAF-1 complex"/>
    <property type="evidence" value="ECO:0007669"/>
    <property type="project" value="TreeGrafter"/>
</dbReference>
<feature type="compositionally biased region" description="Acidic residues" evidence="5">
    <location>
        <begin position="574"/>
        <end position="592"/>
    </location>
</feature>
<accession>A0A9Q3HSR2</accession>
<feature type="domain" description="Chromatin assembly factor 1 subunit A dimerization" evidence="6">
    <location>
        <begin position="528"/>
        <end position="593"/>
    </location>
</feature>
<feature type="compositionally biased region" description="Low complexity" evidence="5">
    <location>
        <begin position="35"/>
        <end position="54"/>
    </location>
</feature>
<name>A0A9Q3HSR2_9BASI</name>
<evidence type="ECO:0000256" key="3">
    <source>
        <dbReference type="ARBA" id="ARBA00023204"/>
    </source>
</evidence>
<dbReference type="OrthoDB" id="440676at2759"/>
<dbReference type="InterPro" id="IPR022043">
    <property type="entry name" value="CAF1A_DD"/>
</dbReference>
<evidence type="ECO:0000313" key="7">
    <source>
        <dbReference type="EMBL" id="MBW0516506.1"/>
    </source>
</evidence>
<dbReference type="Pfam" id="PF12253">
    <property type="entry name" value="CAF1A_dimeriz"/>
    <property type="match status" value="1"/>
</dbReference>
<keyword evidence="3" id="KW-0234">DNA repair</keyword>
<feature type="region of interest" description="Disordered" evidence="5">
    <location>
        <begin position="1"/>
        <end position="54"/>
    </location>
</feature>
<feature type="region of interest" description="Disordered" evidence="5">
    <location>
        <begin position="267"/>
        <end position="360"/>
    </location>
</feature>
<evidence type="ECO:0000256" key="1">
    <source>
        <dbReference type="ARBA" id="ARBA00004123"/>
    </source>
</evidence>
<dbReference type="GO" id="GO:0006334">
    <property type="term" value="P:nucleosome assembly"/>
    <property type="evidence" value="ECO:0007669"/>
    <property type="project" value="TreeGrafter"/>
</dbReference>
<evidence type="ECO:0000256" key="5">
    <source>
        <dbReference type="SAM" id="MobiDB-lite"/>
    </source>
</evidence>
<feature type="compositionally biased region" description="Polar residues" evidence="5">
    <location>
        <begin position="277"/>
        <end position="307"/>
    </location>
</feature>
<dbReference type="Proteomes" id="UP000765509">
    <property type="component" value="Unassembled WGS sequence"/>
</dbReference>
<feature type="compositionally biased region" description="Polar residues" evidence="5">
    <location>
        <begin position="375"/>
        <end position="402"/>
    </location>
</feature>
<reference evidence="7" key="1">
    <citation type="submission" date="2021-03" db="EMBL/GenBank/DDBJ databases">
        <title>Draft genome sequence of rust myrtle Austropuccinia psidii MF-1, a brazilian biotype.</title>
        <authorList>
            <person name="Quecine M.C."/>
            <person name="Pachon D.M.R."/>
            <person name="Bonatelli M.L."/>
            <person name="Correr F.H."/>
            <person name="Franceschini L.M."/>
            <person name="Leite T.F."/>
            <person name="Margarido G.R.A."/>
            <person name="Almeida C.A."/>
            <person name="Ferrarezi J.A."/>
            <person name="Labate C.A."/>
        </authorList>
    </citation>
    <scope>NUCLEOTIDE SEQUENCE</scope>
    <source>
        <strain evidence="7">MF-1</strain>
    </source>
</reference>
<dbReference type="GO" id="GO:0006281">
    <property type="term" value="P:DNA repair"/>
    <property type="evidence" value="ECO:0007669"/>
    <property type="project" value="UniProtKB-KW"/>
</dbReference>
<comment type="caution">
    <text evidence="7">The sequence shown here is derived from an EMBL/GenBank/DDBJ whole genome shotgun (WGS) entry which is preliminary data.</text>
</comment>
<feature type="compositionally biased region" description="Basic and acidic residues" evidence="5">
    <location>
        <begin position="324"/>
        <end position="357"/>
    </location>
</feature>
<dbReference type="PANTHER" id="PTHR15272">
    <property type="entry name" value="CHROMATIN ASSEMBLY FACTOR 1 SUBUNIT A CAF-1 SUBUNIT A"/>
    <property type="match status" value="1"/>
</dbReference>
<dbReference type="PANTHER" id="PTHR15272:SF0">
    <property type="entry name" value="CHROMATIN ASSEMBLY FACTOR 1 SUBUNIT A"/>
    <property type="match status" value="1"/>
</dbReference>
<sequence>MDPIEQAIGDQKSSLHTLKRKSSITLDPRILNPDSPIKIQHQSSSSSHHPASPILSQSITSNKKLKHSIDKSIPTSPSQPIKSIVEFDKTRAVLTIKQKPIELCEVSNSIKKSLVAVTEELESSKSQILDLSFSQKNLVASLAHESDKTLPELVEYVHSKLLPQSKLENSENTFDPLPKSILESVIKLVAKRINYAPDQSDFQWLPSSLPKSFQIWRWECNDPDSVIPTELQELYIKRYQERQLIKPQIVAILSDLNTTERELLVKKLTPAKRRSKANTNSGQTPSKPSKANISINTQESNLPSQLNPSEPSSSIQQPIITQETLEKIPTEKELAKLEKERKKREKEEAKQAEEQQRKKMGNMMTGWMMKATTNTVKPKSHSTLQANSGNQTSDSNEMQISGSGDHPVEGSKHILSDFETVFKPFNLKSNMHLAPINRFRSTSSHLHNKPNQLNQSIPYSQLTPQLSLEQFLKSVPQELRPQALSKSKRMTTVREIVNGIAENEISGSVEETKKWRRALQNRWVVPVKFLRFHEDVRPGYIGTWCKTSRLVSGRTPFGKDTCLLDYDYDSEVEWNEEDGEGEDLGGSDDLGGEDGMSSEGGESDEDGWLVGDDDEIEMIDDDENQTNHLVDGQLDGVELIKTSSKKISGPGRRKIVGPLIPIVKGPMWEETLGQVPTGMLEPFRIQFINDAPLGLNPFEYEPKAHKSNKLKIANVSGKPLPSMLPLPLQMPTTTIVPNAELKSIGQFTSPLGPALNLTNEIENQPNSISKNKPTFPIELLPKLLTIVNGNRKSKPLLIEDIRLAFLDFKLSKRLIEKTLNDIAIKVSGVWRIIDIKNNNAKNQ</sequence>
<keyword evidence="2" id="KW-0227">DNA damage</keyword>
<protein>
    <recommendedName>
        <fullName evidence="6">Chromatin assembly factor 1 subunit A dimerization domain-containing protein</fullName>
    </recommendedName>
</protein>